<feature type="transmembrane region" description="Helical" evidence="1">
    <location>
        <begin position="155"/>
        <end position="172"/>
    </location>
</feature>
<accession>A0A285JWT7</accession>
<evidence type="ECO:0000313" key="2">
    <source>
        <dbReference type="EMBL" id="SNY64775.1"/>
    </source>
</evidence>
<keyword evidence="1" id="KW-0812">Transmembrane</keyword>
<feature type="transmembrane region" description="Helical" evidence="1">
    <location>
        <begin position="126"/>
        <end position="148"/>
    </location>
</feature>
<sequence length="209" mass="21779">MTLLRRLGALSLILWPAVHFAGFVTGPPGKTHDPEIFRTHATSVQVSAVLLHWGAILIVPVTITLASLVYDRLPRFAVVAGIVGAVAAINGSGLLLSDFYDLALAQSLPDAQAAAITDLAYGYPGVVFGFLLPGFLLHPALIALVAALATLGRAAWWQLGLLIAGLAWPFLANDQPPVVQSIGPLLIAGALVPIGARMLRPTAPLPVPA</sequence>
<proteinExistence type="predicted"/>
<feature type="transmembrane region" description="Helical" evidence="1">
    <location>
        <begin position="178"/>
        <end position="196"/>
    </location>
</feature>
<keyword evidence="1" id="KW-0472">Membrane</keyword>
<name>A0A285JWT7_9ACTN</name>
<reference evidence="2 3" key="1">
    <citation type="submission" date="2017-09" db="EMBL/GenBank/DDBJ databases">
        <authorList>
            <person name="Ehlers B."/>
            <person name="Leendertz F.H."/>
        </authorList>
    </citation>
    <scope>NUCLEOTIDE SEQUENCE [LARGE SCALE GENOMIC DNA]</scope>
    <source>
        <strain evidence="2 3">CGMCC 4.6857</strain>
    </source>
</reference>
<keyword evidence="3" id="KW-1185">Reference proteome</keyword>
<feature type="transmembrane region" description="Helical" evidence="1">
    <location>
        <begin position="76"/>
        <end position="96"/>
    </location>
</feature>
<evidence type="ECO:0000313" key="3">
    <source>
        <dbReference type="Proteomes" id="UP000219612"/>
    </source>
</evidence>
<dbReference type="Proteomes" id="UP000219612">
    <property type="component" value="Unassembled WGS sequence"/>
</dbReference>
<dbReference type="RefSeq" id="WP_097327174.1">
    <property type="nucleotide sequence ID" value="NZ_OBDY01000027.1"/>
</dbReference>
<dbReference type="AlphaFoldDB" id="A0A285JWT7"/>
<feature type="transmembrane region" description="Helical" evidence="1">
    <location>
        <begin position="44"/>
        <end position="69"/>
    </location>
</feature>
<keyword evidence="1" id="KW-1133">Transmembrane helix</keyword>
<dbReference type="OrthoDB" id="3532894at2"/>
<evidence type="ECO:0000256" key="1">
    <source>
        <dbReference type="SAM" id="Phobius"/>
    </source>
</evidence>
<protein>
    <recommendedName>
        <fullName evidence="4">DUF4386 family protein</fullName>
    </recommendedName>
</protein>
<gene>
    <name evidence="2" type="ORF">SAMN05421748_12744</name>
</gene>
<dbReference type="EMBL" id="OBDY01000027">
    <property type="protein sequence ID" value="SNY64775.1"/>
    <property type="molecule type" value="Genomic_DNA"/>
</dbReference>
<evidence type="ECO:0008006" key="4">
    <source>
        <dbReference type="Google" id="ProtNLM"/>
    </source>
</evidence>
<organism evidence="2 3">
    <name type="scientific">Paractinoplanes atraurantiacus</name>
    <dbReference type="NCBI Taxonomy" id="1036182"/>
    <lineage>
        <taxon>Bacteria</taxon>
        <taxon>Bacillati</taxon>
        <taxon>Actinomycetota</taxon>
        <taxon>Actinomycetes</taxon>
        <taxon>Micromonosporales</taxon>
        <taxon>Micromonosporaceae</taxon>
        <taxon>Paractinoplanes</taxon>
    </lineage>
</organism>